<dbReference type="STRING" id="1611254.A0A2G5VCP1"/>
<dbReference type="GO" id="GO:0008270">
    <property type="term" value="F:zinc ion binding"/>
    <property type="evidence" value="ECO:0007669"/>
    <property type="project" value="UniProtKB-KW"/>
</dbReference>
<evidence type="ECO:0000256" key="3">
    <source>
        <dbReference type="ARBA" id="ARBA00022737"/>
    </source>
</evidence>
<proteinExistence type="predicted"/>
<evidence type="ECO:0000256" key="6">
    <source>
        <dbReference type="ARBA" id="ARBA00023242"/>
    </source>
</evidence>
<dbReference type="FunFam" id="3.30.160.60:FF:000145">
    <property type="entry name" value="Zinc finger protein 574"/>
    <property type="match status" value="1"/>
</dbReference>
<keyword evidence="3" id="KW-0677">Repeat</keyword>
<evidence type="ECO:0000256" key="1">
    <source>
        <dbReference type="ARBA" id="ARBA00004123"/>
    </source>
</evidence>
<dbReference type="AlphaFoldDB" id="A0A2G5VCP1"/>
<keyword evidence="6" id="KW-0539">Nucleus</keyword>
<keyword evidence="4 7" id="KW-0863">Zinc-finger</keyword>
<sequence length="261" mass="30561">MSTKDIYNCEECSKSFASKKGLNQHSFTHIPGGPSFQCEICSKSFKYKSNLYEHLSIHSDSEPYSCPYCDKKTRLKGNFKKHLATHLSDKSLLDTVWAPYASHKKREKYGNQTPEVPENKEHQATVPQNVFPQPSNFHLQYQNFNDPYIYTIGKLIDSVKSIELERYHCSICCYEFARKTDCIFHYQYFHPNLQMELFCHICLRIFPNQEEFQKHVGYHQNTSRVMMNSPSITWPKIYIPTGEDILTALNSGWHQQPATYF</sequence>
<dbReference type="OrthoDB" id="10004641at2759"/>
<accession>A0A2G5VCP1</accession>
<dbReference type="PROSITE" id="PS00028">
    <property type="entry name" value="ZINC_FINGER_C2H2_1"/>
    <property type="match status" value="4"/>
</dbReference>
<dbReference type="InterPro" id="IPR050527">
    <property type="entry name" value="Snail/Krueppel_Znf"/>
</dbReference>
<dbReference type="SUPFAM" id="SSF57667">
    <property type="entry name" value="beta-beta-alpha zinc fingers"/>
    <property type="match status" value="2"/>
</dbReference>
<evidence type="ECO:0000256" key="7">
    <source>
        <dbReference type="PROSITE-ProRule" id="PRU00042"/>
    </source>
</evidence>
<evidence type="ECO:0000313" key="9">
    <source>
        <dbReference type="EMBL" id="PIC49512.1"/>
    </source>
</evidence>
<dbReference type="Pfam" id="PF13894">
    <property type="entry name" value="zf-C2H2_4"/>
    <property type="match status" value="1"/>
</dbReference>
<feature type="domain" description="C2H2-type" evidence="8">
    <location>
        <begin position="64"/>
        <end position="91"/>
    </location>
</feature>
<reference evidence="10" key="1">
    <citation type="submission" date="2017-10" db="EMBL/GenBank/DDBJ databases">
        <title>Rapid genome shrinkage in a self-fertile nematode reveals novel sperm competition proteins.</title>
        <authorList>
            <person name="Yin D."/>
            <person name="Schwarz E.M."/>
            <person name="Thomas C.G."/>
            <person name="Felde R.L."/>
            <person name="Korf I.F."/>
            <person name="Cutter A.D."/>
            <person name="Schartner C.M."/>
            <person name="Ralston E.J."/>
            <person name="Meyer B.J."/>
            <person name="Haag E.S."/>
        </authorList>
    </citation>
    <scope>NUCLEOTIDE SEQUENCE [LARGE SCALE GENOMIC DNA]</scope>
    <source>
        <strain evidence="10">JU1422</strain>
    </source>
</reference>
<gene>
    <name evidence="9" type="primary">Cnig_chr_II.g8096</name>
    <name evidence="9" type="ORF">B9Z55_008096</name>
</gene>
<dbReference type="GO" id="GO:0000978">
    <property type="term" value="F:RNA polymerase II cis-regulatory region sequence-specific DNA binding"/>
    <property type="evidence" value="ECO:0007669"/>
    <property type="project" value="TreeGrafter"/>
</dbReference>
<dbReference type="SMART" id="SM00355">
    <property type="entry name" value="ZnF_C2H2"/>
    <property type="match status" value="5"/>
</dbReference>
<dbReference type="Pfam" id="PF00096">
    <property type="entry name" value="zf-C2H2"/>
    <property type="match status" value="2"/>
</dbReference>
<comment type="subcellular location">
    <subcellularLocation>
        <location evidence="1">Nucleus</location>
    </subcellularLocation>
</comment>
<dbReference type="Proteomes" id="UP000230233">
    <property type="component" value="Chromosome II"/>
</dbReference>
<dbReference type="PROSITE" id="PS50157">
    <property type="entry name" value="ZINC_FINGER_C2H2_2"/>
    <property type="match status" value="3"/>
</dbReference>
<feature type="domain" description="C2H2-type" evidence="8">
    <location>
        <begin position="36"/>
        <end position="63"/>
    </location>
</feature>
<evidence type="ECO:0000256" key="5">
    <source>
        <dbReference type="ARBA" id="ARBA00022833"/>
    </source>
</evidence>
<evidence type="ECO:0000256" key="2">
    <source>
        <dbReference type="ARBA" id="ARBA00022723"/>
    </source>
</evidence>
<organism evidence="9 10">
    <name type="scientific">Caenorhabditis nigoni</name>
    <dbReference type="NCBI Taxonomy" id="1611254"/>
    <lineage>
        <taxon>Eukaryota</taxon>
        <taxon>Metazoa</taxon>
        <taxon>Ecdysozoa</taxon>
        <taxon>Nematoda</taxon>
        <taxon>Chromadorea</taxon>
        <taxon>Rhabditida</taxon>
        <taxon>Rhabditina</taxon>
        <taxon>Rhabditomorpha</taxon>
        <taxon>Rhabditoidea</taxon>
        <taxon>Rhabditidae</taxon>
        <taxon>Peloderinae</taxon>
        <taxon>Caenorhabditis</taxon>
    </lineage>
</organism>
<dbReference type="InterPro" id="IPR036236">
    <property type="entry name" value="Znf_C2H2_sf"/>
</dbReference>
<keyword evidence="5" id="KW-0862">Zinc</keyword>
<dbReference type="PANTHER" id="PTHR24388:SF53">
    <property type="entry name" value="CHORION TRANSCRIPTION FACTOR CF2-RELATED"/>
    <property type="match status" value="1"/>
</dbReference>
<keyword evidence="10" id="KW-1185">Reference proteome</keyword>
<keyword evidence="2" id="KW-0479">Metal-binding</keyword>
<dbReference type="GO" id="GO:0005634">
    <property type="term" value="C:nucleus"/>
    <property type="evidence" value="ECO:0007669"/>
    <property type="project" value="UniProtKB-SubCell"/>
</dbReference>
<protein>
    <recommendedName>
        <fullName evidence="8">C2H2-type domain-containing protein</fullName>
    </recommendedName>
</protein>
<evidence type="ECO:0000259" key="8">
    <source>
        <dbReference type="PROSITE" id="PS50157"/>
    </source>
</evidence>
<feature type="domain" description="C2H2-type" evidence="8">
    <location>
        <begin position="7"/>
        <end position="34"/>
    </location>
</feature>
<dbReference type="PANTHER" id="PTHR24388">
    <property type="entry name" value="ZINC FINGER PROTEIN"/>
    <property type="match status" value="1"/>
</dbReference>
<comment type="caution">
    <text evidence="9">The sequence shown here is derived from an EMBL/GenBank/DDBJ whole genome shotgun (WGS) entry which is preliminary data.</text>
</comment>
<dbReference type="InterPro" id="IPR013087">
    <property type="entry name" value="Znf_C2H2_type"/>
</dbReference>
<evidence type="ECO:0000256" key="4">
    <source>
        <dbReference type="ARBA" id="ARBA00022771"/>
    </source>
</evidence>
<dbReference type="Gene3D" id="3.30.160.60">
    <property type="entry name" value="Classic Zinc Finger"/>
    <property type="match status" value="2"/>
</dbReference>
<evidence type="ECO:0000313" key="10">
    <source>
        <dbReference type="Proteomes" id="UP000230233"/>
    </source>
</evidence>
<dbReference type="GO" id="GO:0000981">
    <property type="term" value="F:DNA-binding transcription factor activity, RNA polymerase II-specific"/>
    <property type="evidence" value="ECO:0007669"/>
    <property type="project" value="TreeGrafter"/>
</dbReference>
<name>A0A2G5VCP1_9PELO</name>
<dbReference type="EMBL" id="PDUG01000002">
    <property type="protein sequence ID" value="PIC49512.1"/>
    <property type="molecule type" value="Genomic_DNA"/>
</dbReference>